<sequence length="341" mass="39204">MGDREDKNINNFFLNPEELGKLVNTLKNSFGNSVREVVGMINNENVHDRKIIPTKDKRIVVQNPREIKDSKSKAASTKVMSFGAFVIGAIVAFEGIMDVDLETVVVGAAFFAGAFFLMKEHKKQKVISTIMERYNKYLRAFGNGTICNLKELAIFANVDEDTVLEDLSYYIQKDYLKETRIVDGAVILNNQTYEEYRRIPKPEEKIEKLVDNNYLNKLLNYHNSIDEPVKSDVKELLLIVEKIYSNAKANPQEMEKFEKFKEYYLPSVVKLLGEYEKIQSLDIHSPKILELKKDIESSIKIINEAFKNLLEDMYEGSVIDIKTDISVLKTMLHQEGLLDRI</sequence>
<evidence type="ECO:0000256" key="1">
    <source>
        <dbReference type="SAM" id="Phobius"/>
    </source>
</evidence>
<dbReference type="InterPro" id="IPR018770">
    <property type="entry name" value="ChloroindolylP_hydrolase"/>
</dbReference>
<dbReference type="EMBL" id="FWWR01000009">
    <property type="protein sequence ID" value="SMB88056.1"/>
    <property type="molecule type" value="Genomic_DNA"/>
</dbReference>
<dbReference type="Pfam" id="PF10112">
    <property type="entry name" value="Halogen_Hydrol"/>
    <property type="match status" value="1"/>
</dbReference>
<protein>
    <submittedName>
        <fullName evidence="2">5-bromo-4-chloroindolyl phosphate hydrolysis protein</fullName>
    </submittedName>
</protein>
<keyword evidence="3" id="KW-1185">Reference proteome</keyword>
<dbReference type="STRING" id="573058.SAMN00017477_1323"/>
<evidence type="ECO:0000313" key="2">
    <source>
        <dbReference type="EMBL" id="SMB88056.1"/>
    </source>
</evidence>
<evidence type="ECO:0000313" key="3">
    <source>
        <dbReference type="Proteomes" id="UP000192368"/>
    </source>
</evidence>
<name>A0A1W1V443_PEPAS</name>
<gene>
    <name evidence="2" type="ORF">SAMN00017477_1323</name>
</gene>
<keyword evidence="1" id="KW-0472">Membrane</keyword>
<feature type="transmembrane region" description="Helical" evidence="1">
    <location>
        <begin position="75"/>
        <end position="93"/>
    </location>
</feature>
<proteinExistence type="predicted"/>
<dbReference type="OrthoDB" id="9782052at2"/>
<dbReference type="RefSeq" id="WP_084230876.1">
    <property type="nucleotide sequence ID" value="NZ_FWWR01000009.1"/>
</dbReference>
<dbReference type="AlphaFoldDB" id="A0A1W1V443"/>
<dbReference type="Proteomes" id="UP000192368">
    <property type="component" value="Unassembled WGS sequence"/>
</dbReference>
<accession>A0A1W1V443</accession>
<organism evidence="2 3">
    <name type="scientific">Peptoniphilus asaccharolyticus DSM 20463</name>
    <dbReference type="NCBI Taxonomy" id="573058"/>
    <lineage>
        <taxon>Bacteria</taxon>
        <taxon>Bacillati</taxon>
        <taxon>Bacillota</taxon>
        <taxon>Tissierellia</taxon>
        <taxon>Tissierellales</taxon>
        <taxon>Peptoniphilaceae</taxon>
        <taxon>Peptoniphilus</taxon>
    </lineage>
</organism>
<reference evidence="3" key="1">
    <citation type="submission" date="2017-04" db="EMBL/GenBank/DDBJ databases">
        <authorList>
            <person name="Varghese N."/>
            <person name="Submissions S."/>
        </authorList>
    </citation>
    <scope>NUCLEOTIDE SEQUENCE [LARGE SCALE GENOMIC DNA]</scope>
    <source>
        <strain evidence="3">DSM 20463</strain>
    </source>
</reference>
<keyword evidence="1" id="KW-0812">Transmembrane</keyword>
<feature type="transmembrane region" description="Helical" evidence="1">
    <location>
        <begin position="99"/>
        <end position="118"/>
    </location>
</feature>
<keyword evidence="1" id="KW-1133">Transmembrane helix</keyword>